<dbReference type="Proteomes" id="UP000654913">
    <property type="component" value="Chromosome 7"/>
</dbReference>
<evidence type="ECO:0000313" key="2">
    <source>
        <dbReference type="EMBL" id="BCS28529.1"/>
    </source>
</evidence>
<keyword evidence="1" id="KW-0175">Coiled coil</keyword>
<gene>
    <name evidence="2" type="ORF">APUU_70099A</name>
</gene>
<feature type="coiled-coil region" evidence="1">
    <location>
        <begin position="45"/>
        <end position="79"/>
    </location>
</feature>
<dbReference type="RefSeq" id="XP_041560715.1">
    <property type="nucleotide sequence ID" value="XM_041694934.1"/>
</dbReference>
<dbReference type="KEGG" id="apuu:APUU_70099A"/>
<evidence type="ECO:0000313" key="3">
    <source>
        <dbReference type="Proteomes" id="UP000654913"/>
    </source>
</evidence>
<accession>A0A7R7XXM6</accession>
<sequence length="337" mass="39131">MGILWNVWPWPWASPVLMQQVRQRNYWEDNYRRVKRDLQVQENFSASLYEQNRTLRQQVANLQNENMAAAEKSRRQEQLLLEARNEASRKDKEHRQNLNTLYARLHTLQSGPTSLTDDDVQERMRRLVFELDSWIKSNFRNSDWPAYITERMEFPRTYPQRRAWIHAHIVQIVDRLIFSPSHCGMSEDPFGGWIAEIENSVKQTSTETAFQNWKMATGTAIEKLTTEQQNGTLAFIIDHIEELFRALAPTVSTSRKQQLRMFLEDCLSLKNALARQPDSFTFFRSPPGADFSAESMTSFGGDGNDGGTVMLSLWPALVKYDGATCVVIDRELVWTTD</sequence>
<keyword evidence="3" id="KW-1185">Reference proteome</keyword>
<reference evidence="2" key="2">
    <citation type="submission" date="2021-02" db="EMBL/GenBank/DDBJ databases">
        <title>Aspergillus puulaauensis MK2 genome sequence.</title>
        <authorList>
            <person name="Futagami T."/>
            <person name="Mori K."/>
            <person name="Kadooka C."/>
            <person name="Tanaka T."/>
        </authorList>
    </citation>
    <scope>NUCLEOTIDE SEQUENCE</scope>
    <source>
        <strain evidence="2">MK2</strain>
    </source>
</reference>
<reference evidence="2" key="1">
    <citation type="submission" date="2021-01" db="EMBL/GenBank/DDBJ databases">
        <authorList>
            <consortium name="Aspergillus puulaauensis MK2 genome sequencing consortium"/>
            <person name="Kazuki M."/>
            <person name="Futagami T."/>
        </authorList>
    </citation>
    <scope>NUCLEOTIDE SEQUENCE</scope>
    <source>
        <strain evidence="2">MK2</strain>
    </source>
</reference>
<protein>
    <submittedName>
        <fullName evidence="2">Uncharacterized protein</fullName>
    </submittedName>
</protein>
<proteinExistence type="predicted"/>
<dbReference type="EMBL" id="AP024449">
    <property type="protein sequence ID" value="BCS28529.1"/>
    <property type="molecule type" value="Genomic_DNA"/>
</dbReference>
<dbReference type="OrthoDB" id="4501024at2759"/>
<dbReference type="GeneID" id="64978526"/>
<evidence type="ECO:0000256" key="1">
    <source>
        <dbReference type="SAM" id="Coils"/>
    </source>
</evidence>
<dbReference type="AlphaFoldDB" id="A0A7R7XXM6"/>
<name>A0A7R7XXM6_9EURO</name>
<organism evidence="2 3">
    <name type="scientific">Aspergillus puulaauensis</name>
    <dbReference type="NCBI Taxonomy" id="1220207"/>
    <lineage>
        <taxon>Eukaryota</taxon>
        <taxon>Fungi</taxon>
        <taxon>Dikarya</taxon>
        <taxon>Ascomycota</taxon>
        <taxon>Pezizomycotina</taxon>
        <taxon>Eurotiomycetes</taxon>
        <taxon>Eurotiomycetidae</taxon>
        <taxon>Eurotiales</taxon>
        <taxon>Aspergillaceae</taxon>
        <taxon>Aspergillus</taxon>
    </lineage>
</organism>